<name>A0A9D5RCM9_9FIRM</name>
<evidence type="ECO:0000313" key="8">
    <source>
        <dbReference type="Proteomes" id="UP000806542"/>
    </source>
</evidence>
<keyword evidence="3 5" id="KW-1133">Transmembrane helix</keyword>
<keyword evidence="8" id="KW-1185">Reference proteome</keyword>
<sequence>MRTKSTIKAGKMNGAKTTNLTALQYFNKKKYLYLMLLPCVIYFILFHYVPMYGIVMAFKDFDFGKGIWNSPWIGLENFRYMFSLPDFYSVLKNSLTLSLLRLLFGFPMPLLLALMINEIRMVKFKKTVQTIIYLPHFISWVVIGGILVNFLSPTWGVVNKILGSFGVEPIFFMAEEKYFKWMVVLSSIWKEAGWGTILYLAALTAINPELYEAARIDGANRFQQLYRITLPCIVPTIVTLFILRTGTIMSNGSEQILVLQNSQNLSVSEVFETYTYRVGIIGGRYSFATTVGLFTSVIGTVLIVCTNRISKMMGENGLW</sequence>
<evidence type="ECO:0000256" key="1">
    <source>
        <dbReference type="ARBA" id="ARBA00004141"/>
    </source>
</evidence>
<dbReference type="CDD" id="cd06261">
    <property type="entry name" value="TM_PBP2"/>
    <property type="match status" value="1"/>
</dbReference>
<dbReference type="SUPFAM" id="SSF161098">
    <property type="entry name" value="MetI-like"/>
    <property type="match status" value="1"/>
</dbReference>
<comment type="subcellular location">
    <subcellularLocation>
        <location evidence="5">Cell membrane</location>
        <topology evidence="5">Multi-pass membrane protein</topology>
    </subcellularLocation>
    <subcellularLocation>
        <location evidence="1">Membrane</location>
        <topology evidence="1">Multi-pass membrane protein</topology>
    </subcellularLocation>
</comment>
<dbReference type="GO" id="GO:0005886">
    <property type="term" value="C:plasma membrane"/>
    <property type="evidence" value="ECO:0007669"/>
    <property type="project" value="UniProtKB-SubCell"/>
</dbReference>
<proteinExistence type="inferred from homology"/>
<organism evidence="7 8">
    <name type="scientific">Ructibacterium gallinarum</name>
    <dbReference type="NCBI Taxonomy" id="2779355"/>
    <lineage>
        <taxon>Bacteria</taxon>
        <taxon>Bacillati</taxon>
        <taxon>Bacillota</taxon>
        <taxon>Clostridia</taxon>
        <taxon>Eubacteriales</taxon>
        <taxon>Oscillospiraceae</taxon>
        <taxon>Ructibacterium</taxon>
    </lineage>
</organism>
<feature type="transmembrane region" description="Helical" evidence="5">
    <location>
        <begin position="31"/>
        <end position="49"/>
    </location>
</feature>
<feature type="transmembrane region" description="Helical" evidence="5">
    <location>
        <begin position="225"/>
        <end position="243"/>
    </location>
</feature>
<keyword evidence="5" id="KW-0813">Transport</keyword>
<evidence type="ECO:0000256" key="3">
    <source>
        <dbReference type="ARBA" id="ARBA00022989"/>
    </source>
</evidence>
<evidence type="ECO:0000313" key="7">
    <source>
        <dbReference type="EMBL" id="MBE5041143.1"/>
    </source>
</evidence>
<dbReference type="PROSITE" id="PS50928">
    <property type="entry name" value="ABC_TM1"/>
    <property type="match status" value="1"/>
</dbReference>
<dbReference type="PANTHER" id="PTHR43496">
    <property type="entry name" value="PROTEIN LPLB"/>
    <property type="match status" value="1"/>
</dbReference>
<keyword evidence="4 5" id="KW-0472">Membrane</keyword>
<feature type="domain" description="ABC transmembrane type-1" evidence="6">
    <location>
        <begin position="91"/>
        <end position="306"/>
    </location>
</feature>
<accession>A0A9D5RCM9</accession>
<feature type="transmembrane region" description="Helical" evidence="5">
    <location>
        <begin position="178"/>
        <end position="204"/>
    </location>
</feature>
<dbReference type="InterPro" id="IPR035906">
    <property type="entry name" value="MetI-like_sf"/>
</dbReference>
<feature type="transmembrane region" description="Helical" evidence="5">
    <location>
        <begin position="137"/>
        <end position="158"/>
    </location>
</feature>
<evidence type="ECO:0000256" key="5">
    <source>
        <dbReference type="RuleBase" id="RU363032"/>
    </source>
</evidence>
<comment type="caution">
    <text evidence="7">The sequence shown here is derived from an EMBL/GenBank/DDBJ whole genome shotgun (WGS) entry which is preliminary data.</text>
</comment>
<dbReference type="PANTHER" id="PTHR43496:SF1">
    <property type="entry name" value="POLYGALACTURONAN_RHAMNOGALACTURONAN TRANSPORT SYSTEM PERMEASE PROTEIN YTEP"/>
    <property type="match status" value="1"/>
</dbReference>
<dbReference type="GO" id="GO:0055085">
    <property type="term" value="P:transmembrane transport"/>
    <property type="evidence" value="ECO:0007669"/>
    <property type="project" value="InterPro"/>
</dbReference>
<dbReference type="Pfam" id="PF00528">
    <property type="entry name" value="BPD_transp_1"/>
    <property type="match status" value="1"/>
</dbReference>
<dbReference type="AlphaFoldDB" id="A0A9D5RCM9"/>
<dbReference type="Proteomes" id="UP000806542">
    <property type="component" value="Unassembled WGS sequence"/>
</dbReference>
<dbReference type="Gene3D" id="1.10.3720.10">
    <property type="entry name" value="MetI-like"/>
    <property type="match status" value="1"/>
</dbReference>
<evidence type="ECO:0000256" key="4">
    <source>
        <dbReference type="ARBA" id="ARBA00023136"/>
    </source>
</evidence>
<keyword evidence="2 5" id="KW-0812">Transmembrane</keyword>
<reference evidence="7" key="1">
    <citation type="submission" date="2020-10" db="EMBL/GenBank/DDBJ databases">
        <title>ChiBAC.</title>
        <authorList>
            <person name="Zenner C."/>
            <person name="Hitch T.C.A."/>
            <person name="Clavel T."/>
        </authorList>
    </citation>
    <scope>NUCLEOTIDE SEQUENCE</scope>
    <source>
        <strain evidence="7">DSM 107454</strain>
    </source>
</reference>
<dbReference type="EMBL" id="JADCKB010000037">
    <property type="protein sequence ID" value="MBE5041143.1"/>
    <property type="molecule type" value="Genomic_DNA"/>
</dbReference>
<feature type="transmembrane region" description="Helical" evidence="5">
    <location>
        <begin position="95"/>
        <end position="116"/>
    </location>
</feature>
<comment type="similarity">
    <text evidence="5">Belongs to the binding-protein-dependent transport system permease family.</text>
</comment>
<feature type="transmembrane region" description="Helical" evidence="5">
    <location>
        <begin position="285"/>
        <end position="305"/>
    </location>
</feature>
<protein>
    <submittedName>
        <fullName evidence="7">Sugar ABC transporter permease</fullName>
    </submittedName>
</protein>
<dbReference type="RefSeq" id="WP_226393678.1">
    <property type="nucleotide sequence ID" value="NZ_JADCKB010000037.1"/>
</dbReference>
<evidence type="ECO:0000256" key="2">
    <source>
        <dbReference type="ARBA" id="ARBA00022692"/>
    </source>
</evidence>
<dbReference type="InterPro" id="IPR000515">
    <property type="entry name" value="MetI-like"/>
</dbReference>
<evidence type="ECO:0000259" key="6">
    <source>
        <dbReference type="PROSITE" id="PS50928"/>
    </source>
</evidence>
<gene>
    <name evidence="7" type="ORF">INF28_11840</name>
</gene>